<dbReference type="AlphaFoldDB" id="A0A9Q0N0V1"/>
<keyword evidence="2" id="KW-1185">Reference proteome</keyword>
<sequence length="97" mass="10937">MQIKDRMDDMSLKWKLIKVRRDKQHTSPATVFESAVRLHKLLKMLTGEFGEISLLGPVTPYAGYSTSAAAMPFRCNVYQPIPNAISPTRSLKIDSKI</sequence>
<name>A0A9Q0N0V1_9DIPT</name>
<protein>
    <submittedName>
        <fullName evidence="1">Uncharacterized protein</fullName>
    </submittedName>
</protein>
<proteinExistence type="predicted"/>
<evidence type="ECO:0000313" key="2">
    <source>
        <dbReference type="Proteomes" id="UP001151699"/>
    </source>
</evidence>
<evidence type="ECO:0000313" key="1">
    <source>
        <dbReference type="EMBL" id="KAJ6641602.1"/>
    </source>
</evidence>
<accession>A0A9Q0N0V1</accession>
<dbReference type="Proteomes" id="UP001151699">
    <property type="component" value="Chromosome B"/>
</dbReference>
<gene>
    <name evidence="1" type="ORF">Bhyg_06542</name>
</gene>
<reference evidence="1" key="1">
    <citation type="submission" date="2022-07" db="EMBL/GenBank/DDBJ databases">
        <authorList>
            <person name="Trinca V."/>
            <person name="Uliana J.V.C."/>
            <person name="Torres T.T."/>
            <person name="Ward R.J."/>
            <person name="Monesi N."/>
        </authorList>
    </citation>
    <scope>NUCLEOTIDE SEQUENCE</scope>
    <source>
        <strain evidence="1">HSMRA1968</strain>
        <tissue evidence="1">Whole embryos</tissue>
    </source>
</reference>
<dbReference type="EMBL" id="WJQU01000002">
    <property type="protein sequence ID" value="KAJ6641602.1"/>
    <property type="molecule type" value="Genomic_DNA"/>
</dbReference>
<organism evidence="1 2">
    <name type="scientific">Pseudolycoriella hygida</name>
    <dbReference type="NCBI Taxonomy" id="35572"/>
    <lineage>
        <taxon>Eukaryota</taxon>
        <taxon>Metazoa</taxon>
        <taxon>Ecdysozoa</taxon>
        <taxon>Arthropoda</taxon>
        <taxon>Hexapoda</taxon>
        <taxon>Insecta</taxon>
        <taxon>Pterygota</taxon>
        <taxon>Neoptera</taxon>
        <taxon>Endopterygota</taxon>
        <taxon>Diptera</taxon>
        <taxon>Nematocera</taxon>
        <taxon>Sciaroidea</taxon>
        <taxon>Sciaridae</taxon>
        <taxon>Pseudolycoriella</taxon>
    </lineage>
</organism>
<comment type="caution">
    <text evidence="1">The sequence shown here is derived from an EMBL/GenBank/DDBJ whole genome shotgun (WGS) entry which is preliminary data.</text>
</comment>